<name>A0A2B7ZTM9_9EURO</name>
<reference evidence="1 2" key="1">
    <citation type="submission" date="2017-10" db="EMBL/GenBank/DDBJ databases">
        <title>Comparative genomics in systemic dimorphic fungi from Ajellomycetaceae.</title>
        <authorList>
            <person name="Munoz J.F."/>
            <person name="Mcewen J.G."/>
            <person name="Clay O.K."/>
            <person name="Cuomo C.A."/>
        </authorList>
    </citation>
    <scope>NUCLEOTIDE SEQUENCE [LARGE SCALE GENOMIC DNA]</scope>
    <source>
        <strain evidence="1 2">UAMH4076</strain>
    </source>
</reference>
<protein>
    <submittedName>
        <fullName evidence="1">Uncharacterized protein</fullName>
    </submittedName>
</protein>
<keyword evidence="2" id="KW-1185">Reference proteome</keyword>
<sequence>MQRLRGSGMNTVNCRGMIPKEHLITEWKAAEVALTVIDMGRSEGSQQIPMPGVDLSTLKACSRFWLVLDLFLNCLRPPLPQRDG</sequence>
<evidence type="ECO:0000313" key="1">
    <source>
        <dbReference type="EMBL" id="PGH36543.1"/>
    </source>
</evidence>
<dbReference type="Proteomes" id="UP000226031">
    <property type="component" value="Unassembled WGS sequence"/>
</dbReference>
<dbReference type="AlphaFoldDB" id="A0A2B7ZTM9"/>
<proteinExistence type="predicted"/>
<gene>
    <name evidence="1" type="ORF">GX50_00579</name>
</gene>
<dbReference type="EMBL" id="PDND01000006">
    <property type="protein sequence ID" value="PGH36543.1"/>
    <property type="molecule type" value="Genomic_DNA"/>
</dbReference>
<organism evidence="1 2">
    <name type="scientific">[Emmonsia] crescens</name>
    <dbReference type="NCBI Taxonomy" id="73230"/>
    <lineage>
        <taxon>Eukaryota</taxon>
        <taxon>Fungi</taxon>
        <taxon>Dikarya</taxon>
        <taxon>Ascomycota</taxon>
        <taxon>Pezizomycotina</taxon>
        <taxon>Eurotiomycetes</taxon>
        <taxon>Eurotiomycetidae</taxon>
        <taxon>Onygenales</taxon>
        <taxon>Ajellomycetaceae</taxon>
        <taxon>Emergomyces</taxon>
    </lineage>
</organism>
<comment type="caution">
    <text evidence="1">The sequence shown here is derived from an EMBL/GenBank/DDBJ whole genome shotgun (WGS) entry which is preliminary data.</text>
</comment>
<accession>A0A2B7ZTM9</accession>
<evidence type="ECO:0000313" key="2">
    <source>
        <dbReference type="Proteomes" id="UP000226031"/>
    </source>
</evidence>